<protein>
    <recommendedName>
        <fullName evidence="3">Lycopene cyclase</fullName>
    </recommendedName>
</protein>
<proteinExistence type="predicted"/>
<reference evidence="1 2" key="1">
    <citation type="submission" date="2018-02" db="EMBL/GenBank/DDBJ databases">
        <title>Draft genome sequencing of Burkholderia cepacia Y14-15.</title>
        <authorList>
            <person name="Zheng B.-X."/>
        </authorList>
    </citation>
    <scope>NUCLEOTIDE SEQUENCE [LARGE SCALE GENOMIC DNA]</scope>
    <source>
        <strain evidence="1 2">Y14-15</strain>
    </source>
</reference>
<sequence>MTRFLAKTYSGPQAHNPDVFDLCWKSQLFPEVPEIDRYPYLDEYKLIAHWEQVILDSSTSSIHGGLLYQDHAVRPDHVEVRFIDRESDVPDPTVYRAKLLLDASGHDSDIRKAYTDGQSDVYWWSVFGAICLHPDGDIVDHPTPGHPLVVGDYMLWQTFASTNADPQTPVRRGRPIFEYEILDRNTSFPLILYLRPHKMSMELAKAEFLRILKQEEATQGFARAEIKEFKFGHYPSGRVQQSFAQDRVDFIGDAGLWTTPCGWGTSFILKNFAPYADSVGVLIREDRLDRKSLRRLSRGHVKRAEFLMNSIVTRFLSYGTAEQLDRFIGLFRKIDPVICERIFTLRAEPRDLLRFAAAAKGDLPISALWRSMPRRERVSIAIDIFRTLTQFAREEVSRSFGHTIERGFDVFREP</sequence>
<gene>
    <name evidence="1" type="ORF">C5615_38415</name>
</gene>
<name>A0A2S8HWH9_BURCE</name>
<comment type="caution">
    <text evidence="1">The sequence shown here is derived from an EMBL/GenBank/DDBJ whole genome shotgun (WGS) entry which is preliminary data.</text>
</comment>
<evidence type="ECO:0008006" key="3">
    <source>
        <dbReference type="Google" id="ProtNLM"/>
    </source>
</evidence>
<organism evidence="1 2">
    <name type="scientific">Burkholderia cepacia</name>
    <name type="common">Pseudomonas cepacia</name>
    <dbReference type="NCBI Taxonomy" id="292"/>
    <lineage>
        <taxon>Bacteria</taxon>
        <taxon>Pseudomonadati</taxon>
        <taxon>Pseudomonadota</taxon>
        <taxon>Betaproteobacteria</taxon>
        <taxon>Burkholderiales</taxon>
        <taxon>Burkholderiaceae</taxon>
        <taxon>Burkholderia</taxon>
        <taxon>Burkholderia cepacia complex</taxon>
    </lineage>
</organism>
<evidence type="ECO:0000313" key="2">
    <source>
        <dbReference type="Proteomes" id="UP000238206"/>
    </source>
</evidence>
<evidence type="ECO:0000313" key="1">
    <source>
        <dbReference type="EMBL" id="PQP06798.1"/>
    </source>
</evidence>
<dbReference type="SUPFAM" id="SSF51905">
    <property type="entry name" value="FAD/NAD(P)-binding domain"/>
    <property type="match status" value="1"/>
</dbReference>
<dbReference type="EMBL" id="PUIQ01000143">
    <property type="protein sequence ID" value="PQP06798.1"/>
    <property type="molecule type" value="Genomic_DNA"/>
</dbReference>
<accession>A0A2S8HWH9</accession>
<dbReference type="Proteomes" id="UP000238206">
    <property type="component" value="Unassembled WGS sequence"/>
</dbReference>
<dbReference type="AlphaFoldDB" id="A0A2S8HWH9"/>
<dbReference type="InterPro" id="IPR036188">
    <property type="entry name" value="FAD/NAD-bd_sf"/>
</dbReference>